<comment type="caution">
    <text evidence="1">The sequence shown here is derived from an EMBL/GenBank/DDBJ whole genome shotgun (WGS) entry which is preliminary data.</text>
</comment>
<reference evidence="1" key="1">
    <citation type="journal article" date="2014" name="Front. Microbiol.">
        <title>High frequency of phylogenetically diverse reductive dehalogenase-homologous genes in deep subseafloor sedimentary metagenomes.</title>
        <authorList>
            <person name="Kawai M."/>
            <person name="Futagami T."/>
            <person name="Toyoda A."/>
            <person name="Takaki Y."/>
            <person name="Nishi S."/>
            <person name="Hori S."/>
            <person name="Arai W."/>
            <person name="Tsubouchi T."/>
            <person name="Morono Y."/>
            <person name="Uchiyama I."/>
            <person name="Ito T."/>
            <person name="Fujiyama A."/>
            <person name="Inagaki F."/>
            <person name="Takami H."/>
        </authorList>
    </citation>
    <scope>NUCLEOTIDE SEQUENCE</scope>
    <source>
        <strain evidence="1">Expedition CK06-06</strain>
    </source>
</reference>
<dbReference type="AlphaFoldDB" id="X1N904"/>
<protein>
    <submittedName>
        <fullName evidence="1">Uncharacterized protein</fullName>
    </submittedName>
</protein>
<sequence>MAEEEIPANCDVLYVKYHCDTLRVIELAEEAIAINNKPTSAVFPEGTVVIKELNIPKDKQYGYYTVRMSFTTEHPAAVWADLVDQHDKRIWKSAVKTSPATFIKSFHSGDLKRLKVRRFDSGKFSLTSVIFEVYWRPA</sequence>
<proteinExistence type="predicted"/>
<accession>X1N904</accession>
<name>X1N904_9ZZZZ</name>
<organism evidence="1">
    <name type="scientific">marine sediment metagenome</name>
    <dbReference type="NCBI Taxonomy" id="412755"/>
    <lineage>
        <taxon>unclassified sequences</taxon>
        <taxon>metagenomes</taxon>
        <taxon>ecological metagenomes</taxon>
    </lineage>
</organism>
<evidence type="ECO:0000313" key="1">
    <source>
        <dbReference type="EMBL" id="GAI15109.1"/>
    </source>
</evidence>
<dbReference type="EMBL" id="BARV01006609">
    <property type="protein sequence ID" value="GAI15109.1"/>
    <property type="molecule type" value="Genomic_DNA"/>
</dbReference>
<gene>
    <name evidence="1" type="ORF">S06H3_13529</name>
</gene>